<dbReference type="InterPro" id="IPR007720">
    <property type="entry name" value="PigQ/GPI1"/>
</dbReference>
<dbReference type="PANTHER" id="PTHR21329:SF3">
    <property type="entry name" value="PHOSPHATIDYLINOSITOL N-ACETYLGLUCOSAMINYLTRANSFERASE SUBUNIT Q"/>
    <property type="match status" value="1"/>
</dbReference>
<keyword evidence="1" id="KW-0812">Transmembrane</keyword>
<evidence type="ECO:0000313" key="2">
    <source>
        <dbReference type="EMBL" id="CAL1542807.1"/>
    </source>
</evidence>
<dbReference type="PANTHER" id="PTHR21329">
    <property type="entry name" value="PHOSPHATIDYLINOSITOL N-ACETYLGLUCOSAMINYLTRANSFERASE SUBUNIT Q-RELATED"/>
    <property type="match status" value="1"/>
</dbReference>
<evidence type="ECO:0000256" key="1">
    <source>
        <dbReference type="SAM" id="Phobius"/>
    </source>
</evidence>
<comment type="caution">
    <text evidence="2">The sequence shown here is derived from an EMBL/GenBank/DDBJ whole genome shotgun (WGS) entry which is preliminary data.</text>
</comment>
<protein>
    <recommendedName>
        <fullName evidence="4">Phosphatidylinositol N-acetylglucosaminyltransferase subunit Q</fullName>
    </recommendedName>
</protein>
<dbReference type="GO" id="GO:0006506">
    <property type="term" value="P:GPI anchor biosynthetic process"/>
    <property type="evidence" value="ECO:0007669"/>
    <property type="project" value="InterPro"/>
</dbReference>
<dbReference type="Pfam" id="PF05024">
    <property type="entry name" value="Gpi1"/>
    <property type="match status" value="1"/>
</dbReference>
<dbReference type="EMBL" id="CAXITT010000507">
    <property type="protein sequence ID" value="CAL1542807.1"/>
    <property type="molecule type" value="Genomic_DNA"/>
</dbReference>
<feature type="transmembrane region" description="Helical" evidence="1">
    <location>
        <begin position="209"/>
        <end position="228"/>
    </location>
</feature>
<reference evidence="2 3" key="1">
    <citation type="submission" date="2024-04" db="EMBL/GenBank/DDBJ databases">
        <authorList>
            <consortium name="Genoscope - CEA"/>
            <person name="William W."/>
        </authorList>
    </citation>
    <scope>NUCLEOTIDE SEQUENCE [LARGE SCALE GENOMIC DNA]</scope>
</reference>
<evidence type="ECO:0000313" key="3">
    <source>
        <dbReference type="Proteomes" id="UP001497497"/>
    </source>
</evidence>
<keyword evidence="1" id="KW-0472">Membrane</keyword>
<feature type="transmembrane region" description="Helical" evidence="1">
    <location>
        <begin position="354"/>
        <end position="373"/>
    </location>
</feature>
<name>A0AAV2ID66_LYMST</name>
<dbReference type="GO" id="GO:0005783">
    <property type="term" value="C:endoplasmic reticulum"/>
    <property type="evidence" value="ECO:0007669"/>
    <property type="project" value="TreeGrafter"/>
</dbReference>
<sequence length="597" mass="67752">MQKKIWNVFVPNELLFAKPGYLLGIIDHDNCMIFINGILHSYEEIKQSKQRNVGCWQISNPDLPISDPGITDPLITINLTNHGSGNFVSCHLTFRASCAEVCPIVCIFYEPKDLELSYVLHQTISADYDSSAIIDLHSKLVDGSGGKADSDMRTTKLKNCQDNYSLKELQDNENVLAFLVRNVSLEAESMEKTGMNTLFRNQMKLSHSLAKLISTLWLPLTFTLMMFICHVGRLFSIGKRWSCVCCGSVAQLVHAPSIIRHIQTQASHFRRILILKRTEKFNLFLLYNHCGNQLLDTCLGIGIILWITQNDLAMDIGTFTIDWADDVAHKLTTLVQWLMGAPAGLKLNSQLTKFLGHFFIYHIYLWSGYLSLLRSVMPSVIWYCSWIGIFGMSAQLCLVRDVLSMLTLHIYCFYVYAARIFNFQVYALGSLWRLFLGKKWNVLRSRVDSASYNTDQLFVGTLLFTVLLFLLPTTALYYAVFTLLRLVVLTVQGCLQQAISLLCSIPVFTILLRLLTPKLVAGSARFEIRHVPDDSKSLILSMQTCQIPLKKLLALTAWHSCTHTSPTYTWSEFLSHLATGRLIYPWVESHTKKGKVD</sequence>
<feature type="transmembrane region" description="Helical" evidence="1">
    <location>
        <begin position="380"/>
        <end position="401"/>
    </location>
</feature>
<evidence type="ECO:0008006" key="4">
    <source>
        <dbReference type="Google" id="ProtNLM"/>
    </source>
</evidence>
<feature type="transmembrane region" description="Helical" evidence="1">
    <location>
        <begin position="457"/>
        <end position="478"/>
    </location>
</feature>
<feature type="transmembrane region" description="Helical" evidence="1">
    <location>
        <begin position="413"/>
        <end position="436"/>
    </location>
</feature>
<dbReference type="AlphaFoldDB" id="A0AAV2ID66"/>
<proteinExistence type="predicted"/>
<gene>
    <name evidence="2" type="ORF">GSLYS_00016341001</name>
</gene>
<accession>A0AAV2ID66</accession>
<dbReference type="GO" id="GO:0016020">
    <property type="term" value="C:membrane"/>
    <property type="evidence" value="ECO:0007669"/>
    <property type="project" value="InterPro"/>
</dbReference>
<dbReference type="Proteomes" id="UP001497497">
    <property type="component" value="Unassembled WGS sequence"/>
</dbReference>
<feature type="transmembrane region" description="Helical" evidence="1">
    <location>
        <begin position="498"/>
        <end position="516"/>
    </location>
</feature>
<keyword evidence="1" id="KW-1133">Transmembrane helix</keyword>
<organism evidence="2 3">
    <name type="scientific">Lymnaea stagnalis</name>
    <name type="common">Great pond snail</name>
    <name type="synonym">Helix stagnalis</name>
    <dbReference type="NCBI Taxonomy" id="6523"/>
    <lineage>
        <taxon>Eukaryota</taxon>
        <taxon>Metazoa</taxon>
        <taxon>Spiralia</taxon>
        <taxon>Lophotrochozoa</taxon>
        <taxon>Mollusca</taxon>
        <taxon>Gastropoda</taxon>
        <taxon>Heterobranchia</taxon>
        <taxon>Euthyneura</taxon>
        <taxon>Panpulmonata</taxon>
        <taxon>Hygrophila</taxon>
        <taxon>Lymnaeoidea</taxon>
        <taxon>Lymnaeidae</taxon>
        <taxon>Lymnaea</taxon>
    </lineage>
</organism>
<keyword evidence="3" id="KW-1185">Reference proteome</keyword>